<dbReference type="SUPFAM" id="SSF103506">
    <property type="entry name" value="Mitochondrial carrier"/>
    <property type="match status" value="1"/>
</dbReference>
<evidence type="ECO:0000256" key="1">
    <source>
        <dbReference type="ARBA" id="ARBA00004141"/>
    </source>
</evidence>
<evidence type="ECO:0000313" key="7">
    <source>
        <dbReference type="Proteomes" id="UP000236333"/>
    </source>
</evidence>
<name>A0A2J7ZY47_9CHLO</name>
<reference evidence="6 7" key="1">
    <citation type="journal article" date="2017" name="Mol. Biol. Evol.">
        <title>The 4-celled Tetrabaena socialis nuclear genome reveals the essential components for genetic control of cell number at the origin of multicellularity in the volvocine lineage.</title>
        <authorList>
            <person name="Featherston J."/>
            <person name="Arakaki Y."/>
            <person name="Hanschen E.R."/>
            <person name="Ferris P.J."/>
            <person name="Michod R.E."/>
            <person name="Olson B.J.S.C."/>
            <person name="Nozaki H."/>
            <person name="Durand P.M."/>
        </authorList>
    </citation>
    <scope>NUCLEOTIDE SEQUENCE [LARGE SCALE GENOMIC DNA]</scope>
    <source>
        <strain evidence="6 7">NIES-571</strain>
    </source>
</reference>
<proteinExistence type="inferred from homology"/>
<dbReference type="AlphaFoldDB" id="A0A2J7ZY47"/>
<protein>
    <submittedName>
        <fullName evidence="6">Uncharacterized protein</fullName>
    </submittedName>
</protein>
<evidence type="ECO:0000256" key="4">
    <source>
        <dbReference type="PROSITE-ProRule" id="PRU00282"/>
    </source>
</evidence>
<keyword evidence="2 4" id="KW-0812">Transmembrane</keyword>
<comment type="subcellular location">
    <subcellularLocation>
        <location evidence="1">Membrane</location>
        <topology evidence="1">Multi-pass membrane protein</topology>
    </subcellularLocation>
</comment>
<evidence type="ECO:0000313" key="6">
    <source>
        <dbReference type="EMBL" id="PNH05186.1"/>
    </source>
</evidence>
<evidence type="ECO:0000256" key="5">
    <source>
        <dbReference type="RuleBase" id="RU000488"/>
    </source>
</evidence>
<dbReference type="PROSITE" id="PS50920">
    <property type="entry name" value="SOLCAR"/>
    <property type="match status" value="1"/>
</dbReference>
<feature type="repeat" description="Solcar" evidence="4">
    <location>
        <begin position="1"/>
        <end position="66"/>
    </location>
</feature>
<dbReference type="GO" id="GO:0016020">
    <property type="term" value="C:membrane"/>
    <property type="evidence" value="ECO:0007669"/>
    <property type="project" value="UniProtKB-SubCell"/>
</dbReference>
<dbReference type="InterPro" id="IPR018108">
    <property type="entry name" value="MCP_transmembrane"/>
</dbReference>
<keyword evidence="5" id="KW-0813">Transport</keyword>
<dbReference type="Proteomes" id="UP000236333">
    <property type="component" value="Unassembled WGS sequence"/>
</dbReference>
<organism evidence="6 7">
    <name type="scientific">Tetrabaena socialis</name>
    <dbReference type="NCBI Taxonomy" id="47790"/>
    <lineage>
        <taxon>Eukaryota</taxon>
        <taxon>Viridiplantae</taxon>
        <taxon>Chlorophyta</taxon>
        <taxon>core chlorophytes</taxon>
        <taxon>Chlorophyceae</taxon>
        <taxon>CS clade</taxon>
        <taxon>Chlamydomonadales</taxon>
        <taxon>Tetrabaenaceae</taxon>
        <taxon>Tetrabaena</taxon>
    </lineage>
</organism>
<evidence type="ECO:0000256" key="2">
    <source>
        <dbReference type="ARBA" id="ARBA00022692"/>
    </source>
</evidence>
<sequence>MDGGAKGRRVAGSGGGSGLGAIAGVVRGLLADGGPAALYRGIGAATLRLVPMACVSFGTYEAVRALLVSWEQQREAQQVKQMLHSRCVPLVLRGADGGQEVVGRICSAPGAQPTLCGADTPSCFGAAELSGPLGAAGEMPCGTGAPVVAMAPAEPATCGNTCGATGAAAACDACSNTKGA</sequence>
<keyword evidence="3 4" id="KW-0472">Membrane</keyword>
<comment type="similarity">
    <text evidence="5">Belongs to the mitochondrial carrier (TC 2.A.29) family.</text>
</comment>
<dbReference type="EMBL" id="PGGS01000326">
    <property type="protein sequence ID" value="PNH05186.1"/>
    <property type="molecule type" value="Genomic_DNA"/>
</dbReference>
<comment type="caution">
    <text evidence="6">The sequence shown here is derived from an EMBL/GenBank/DDBJ whole genome shotgun (WGS) entry which is preliminary data.</text>
</comment>
<gene>
    <name evidence="6" type="ORF">TSOC_008622</name>
</gene>
<keyword evidence="7" id="KW-1185">Reference proteome</keyword>
<evidence type="ECO:0000256" key="3">
    <source>
        <dbReference type="ARBA" id="ARBA00023136"/>
    </source>
</evidence>
<dbReference type="InterPro" id="IPR023395">
    <property type="entry name" value="MCP_dom_sf"/>
</dbReference>
<accession>A0A2J7ZY47</accession>
<dbReference type="Pfam" id="PF00153">
    <property type="entry name" value="Mito_carr"/>
    <property type="match status" value="1"/>
</dbReference>
<dbReference type="Gene3D" id="1.50.40.10">
    <property type="entry name" value="Mitochondrial carrier domain"/>
    <property type="match status" value="1"/>
</dbReference>
<dbReference type="OrthoDB" id="270584at2759"/>